<evidence type="ECO:0000313" key="4">
    <source>
        <dbReference type="Proteomes" id="UP000324021"/>
    </source>
</evidence>
<dbReference type="AlphaFoldDB" id="A0A1I0JC74"/>
<evidence type="ECO:0000313" key="3">
    <source>
        <dbReference type="Proteomes" id="UP000199320"/>
    </source>
</evidence>
<name>A0A1I0JC74_9EURY</name>
<dbReference type="Proteomes" id="UP000324021">
    <property type="component" value="Unassembled WGS sequence"/>
</dbReference>
<gene>
    <name evidence="2" type="ORF">SAMN04488694_13615</name>
    <name evidence="1" type="ORF">SAMN05192552_103616</name>
</gene>
<dbReference type="STRING" id="392421.SAMN04488694_13615"/>
<accession>A0A1I0JC74</accession>
<dbReference type="EMBL" id="FOIC01000036">
    <property type="protein sequence ID" value="SEU06935.1"/>
    <property type="molecule type" value="Genomic_DNA"/>
</dbReference>
<evidence type="ECO:0000313" key="1">
    <source>
        <dbReference type="EMBL" id="SDD63954.1"/>
    </source>
</evidence>
<dbReference type="EMBL" id="FMZP01000036">
    <property type="protein sequence ID" value="SDD63954.1"/>
    <property type="molecule type" value="Genomic_DNA"/>
</dbReference>
<proteinExistence type="predicted"/>
<dbReference type="Proteomes" id="UP000199320">
    <property type="component" value="Unassembled WGS sequence"/>
</dbReference>
<reference evidence="3 4" key="2">
    <citation type="submission" date="2016-10" db="EMBL/GenBank/DDBJ databases">
        <authorList>
            <person name="Varghese N."/>
            <person name="Submissions S."/>
        </authorList>
    </citation>
    <scope>NUCLEOTIDE SEQUENCE [LARGE SCALE GENOMIC DNA]</scope>
    <source>
        <strain evidence="1 4">CDM_1</strain>
        <strain evidence="3">CDM_6</strain>
    </source>
</reference>
<protein>
    <submittedName>
        <fullName evidence="2">Uncharacterized protein</fullName>
    </submittedName>
</protein>
<keyword evidence="3" id="KW-1185">Reference proteome</keyword>
<reference evidence="2" key="1">
    <citation type="submission" date="2016-10" db="EMBL/GenBank/DDBJ databases">
        <authorList>
            <person name="de Groot N.N."/>
        </authorList>
    </citation>
    <scope>NUCLEOTIDE SEQUENCE [LARGE SCALE GENOMIC DNA]</scope>
    <source>
        <strain evidence="2">CDM_6</strain>
    </source>
</reference>
<evidence type="ECO:0000313" key="2">
    <source>
        <dbReference type="EMBL" id="SEU06935.1"/>
    </source>
</evidence>
<organism evidence="2 3">
    <name type="scientific">Natrinema hispanicum</name>
    <dbReference type="NCBI Taxonomy" id="392421"/>
    <lineage>
        <taxon>Archaea</taxon>
        <taxon>Methanobacteriati</taxon>
        <taxon>Methanobacteriota</taxon>
        <taxon>Stenosarchaea group</taxon>
        <taxon>Halobacteria</taxon>
        <taxon>Halobacteriales</taxon>
        <taxon>Natrialbaceae</taxon>
        <taxon>Natrinema</taxon>
    </lineage>
</organism>
<sequence length="58" mass="6565">MEQHRVTSSPISPGILRRCLTLFLDDNRIVIGRALPDLFNFDVVLPTVTEVNSRTLNL</sequence>